<proteinExistence type="inferred from homology"/>
<dbReference type="PIRSF" id="PIRSF002741">
    <property type="entry name" value="MppA"/>
    <property type="match status" value="1"/>
</dbReference>
<organism evidence="7 8">
    <name type="scientific">Nicoliella lavandulae</name>
    <dbReference type="NCBI Taxonomy" id="3082954"/>
    <lineage>
        <taxon>Bacteria</taxon>
        <taxon>Bacillati</taxon>
        <taxon>Bacillota</taxon>
        <taxon>Bacilli</taxon>
        <taxon>Lactobacillales</taxon>
        <taxon>Lactobacillaceae</taxon>
        <taxon>Nicoliella</taxon>
    </lineage>
</organism>
<name>A0ABU8SN43_9LACO</name>
<evidence type="ECO:0000256" key="2">
    <source>
        <dbReference type="ARBA" id="ARBA00005695"/>
    </source>
</evidence>
<dbReference type="CDD" id="cd08504">
    <property type="entry name" value="PBP2_OppA"/>
    <property type="match status" value="1"/>
</dbReference>
<evidence type="ECO:0000256" key="5">
    <source>
        <dbReference type="SAM" id="SignalP"/>
    </source>
</evidence>
<sequence>MAKRSFWKLLTAVGLSSLVLAACGNNNASSTTSNKQDLNWMSSASISTLDPSKAVDSISDQTVYNAYWGLLTLNGGNKVAPGVATSYKVSNGGKTYTFYLRHSKWSNGDPVTAQDFVYGIRRSADPKTASQSAYYLDHIQNYDQVKNQKLPVSALGVKAEGDYKLVINLSSPQNYFKNLVTLPVFYPQNESVVKKYGSTYGTSSAKSVYNGPFKVTGWTGSNDGWTLTKNNQYWNAKTVKVRNIKYNVIKNPSTGLNQYEAGKLDELQLNGKQQVQHFKNSNQLKLRNTDSVYYIALNYQKVPALKNINIRKALSLAIDRNQLTKDVLGDGSYPAKGIVPKGLASYQGKDFTDWSNNKSATASNLTTAKRLWKLGLSQTHTKQLNLQLLNDDTPTGKAVNEFIQSQLTKLPGLKVSDLNLPHPTKVSRSINNQFQIAVSLWSPSVTDPTSPLNVKTSSNSLNFGKWSNAQYDELMSKATGSDAANEAKRWQDMVKANDIMLSQQAIIPLYQQVQPEVIKSNIHGVKYYPNGPTWDLSGVYVK</sequence>
<keyword evidence="3" id="KW-0813">Transport</keyword>
<evidence type="ECO:0000256" key="1">
    <source>
        <dbReference type="ARBA" id="ARBA00004196"/>
    </source>
</evidence>
<dbReference type="PANTHER" id="PTHR30290:SF10">
    <property type="entry name" value="PERIPLASMIC OLIGOPEPTIDE-BINDING PROTEIN-RELATED"/>
    <property type="match status" value="1"/>
</dbReference>
<evidence type="ECO:0000256" key="3">
    <source>
        <dbReference type="ARBA" id="ARBA00022448"/>
    </source>
</evidence>
<evidence type="ECO:0000259" key="6">
    <source>
        <dbReference type="Pfam" id="PF00496"/>
    </source>
</evidence>
<dbReference type="Gene3D" id="3.90.76.10">
    <property type="entry name" value="Dipeptide-binding Protein, Domain 1"/>
    <property type="match status" value="1"/>
</dbReference>
<dbReference type="Proteomes" id="UP001370590">
    <property type="component" value="Unassembled WGS sequence"/>
</dbReference>
<accession>A0ABU8SN43</accession>
<evidence type="ECO:0000313" key="8">
    <source>
        <dbReference type="Proteomes" id="UP001370590"/>
    </source>
</evidence>
<dbReference type="PANTHER" id="PTHR30290">
    <property type="entry name" value="PERIPLASMIC BINDING COMPONENT OF ABC TRANSPORTER"/>
    <property type="match status" value="1"/>
</dbReference>
<dbReference type="EMBL" id="JAWMWH010000003">
    <property type="protein sequence ID" value="MEJ6400975.1"/>
    <property type="molecule type" value="Genomic_DNA"/>
</dbReference>
<dbReference type="PROSITE" id="PS51257">
    <property type="entry name" value="PROKAR_LIPOPROTEIN"/>
    <property type="match status" value="1"/>
</dbReference>
<feature type="domain" description="Solute-binding protein family 5" evidence="6">
    <location>
        <begin position="78"/>
        <end position="459"/>
    </location>
</feature>
<dbReference type="InterPro" id="IPR030678">
    <property type="entry name" value="Peptide/Ni-bd"/>
</dbReference>
<feature type="signal peptide" evidence="5">
    <location>
        <begin position="1"/>
        <end position="21"/>
    </location>
</feature>
<dbReference type="Gene3D" id="3.10.105.10">
    <property type="entry name" value="Dipeptide-binding Protein, Domain 3"/>
    <property type="match status" value="1"/>
</dbReference>
<gene>
    <name evidence="7" type="ORF">R4146_07445</name>
</gene>
<comment type="subcellular location">
    <subcellularLocation>
        <location evidence="1">Cell envelope</location>
    </subcellularLocation>
</comment>
<protein>
    <submittedName>
        <fullName evidence="7">Peptide ABC transporter substrate-binding protein</fullName>
    </submittedName>
</protein>
<comment type="similarity">
    <text evidence="2">Belongs to the bacterial solute-binding protein 5 family.</text>
</comment>
<reference evidence="7 8" key="1">
    <citation type="submission" date="2023-10" db="EMBL/GenBank/DDBJ databases">
        <title>Nicoliella lavandulae sp. nov. isolated from Lavandula angustifolia flowers.</title>
        <authorList>
            <person name="Alcantara C."/>
            <person name="Zuniga M."/>
            <person name="Landete J.M."/>
            <person name="Monedero V."/>
        </authorList>
    </citation>
    <scope>NUCLEOTIDE SEQUENCE [LARGE SCALE GENOMIC DNA]</scope>
    <source>
        <strain evidence="7 8">Es01</strain>
    </source>
</reference>
<dbReference type="SUPFAM" id="SSF53850">
    <property type="entry name" value="Periplasmic binding protein-like II"/>
    <property type="match status" value="1"/>
</dbReference>
<comment type="caution">
    <text evidence="7">The sequence shown here is derived from an EMBL/GenBank/DDBJ whole genome shotgun (WGS) entry which is preliminary data.</text>
</comment>
<dbReference type="InterPro" id="IPR000914">
    <property type="entry name" value="SBP_5_dom"/>
</dbReference>
<dbReference type="InterPro" id="IPR039424">
    <property type="entry name" value="SBP_5"/>
</dbReference>
<evidence type="ECO:0000256" key="4">
    <source>
        <dbReference type="ARBA" id="ARBA00022729"/>
    </source>
</evidence>
<keyword evidence="8" id="KW-1185">Reference proteome</keyword>
<dbReference type="Pfam" id="PF00496">
    <property type="entry name" value="SBP_bac_5"/>
    <property type="match status" value="1"/>
</dbReference>
<evidence type="ECO:0000313" key="7">
    <source>
        <dbReference type="EMBL" id="MEJ6400975.1"/>
    </source>
</evidence>
<dbReference type="Gene3D" id="3.40.190.10">
    <property type="entry name" value="Periplasmic binding protein-like II"/>
    <property type="match status" value="1"/>
</dbReference>
<feature type="chain" id="PRO_5046513008" evidence="5">
    <location>
        <begin position="22"/>
        <end position="542"/>
    </location>
</feature>
<keyword evidence="4 5" id="KW-0732">Signal</keyword>